<protein>
    <submittedName>
        <fullName evidence="1">Uncharacterized protein</fullName>
    </submittedName>
</protein>
<organism evidence="1 2">
    <name type="scientific">Forsythia ovata</name>
    <dbReference type="NCBI Taxonomy" id="205694"/>
    <lineage>
        <taxon>Eukaryota</taxon>
        <taxon>Viridiplantae</taxon>
        <taxon>Streptophyta</taxon>
        <taxon>Embryophyta</taxon>
        <taxon>Tracheophyta</taxon>
        <taxon>Spermatophyta</taxon>
        <taxon>Magnoliopsida</taxon>
        <taxon>eudicotyledons</taxon>
        <taxon>Gunneridae</taxon>
        <taxon>Pentapetalae</taxon>
        <taxon>asterids</taxon>
        <taxon>lamiids</taxon>
        <taxon>Lamiales</taxon>
        <taxon>Oleaceae</taxon>
        <taxon>Forsythieae</taxon>
        <taxon>Forsythia</taxon>
    </lineage>
</organism>
<comment type="caution">
    <text evidence="1">The sequence shown here is derived from an EMBL/GenBank/DDBJ whole genome shotgun (WGS) entry which is preliminary data.</text>
</comment>
<gene>
    <name evidence="1" type="ORF">Fot_06714</name>
</gene>
<dbReference type="AlphaFoldDB" id="A0ABD1WTR1"/>
<proteinExistence type="predicted"/>
<keyword evidence="2" id="KW-1185">Reference proteome</keyword>
<evidence type="ECO:0000313" key="2">
    <source>
        <dbReference type="Proteomes" id="UP001604277"/>
    </source>
</evidence>
<sequence>MAIKHIVPNDNFHPKISVLKDDEQIFNRNFKFKKVARRKNILNLEKPYETSVARAHMSPVKTDLSVTDEDTPLSCAHTPYSCLSVARAHISHAFQSLPPLYRRNHVDSLFVVDKFYVLMRKVLNLENNVDKNKQDPKSRLDPWD</sequence>
<evidence type="ECO:0000313" key="1">
    <source>
        <dbReference type="EMBL" id="KAL2553095.1"/>
    </source>
</evidence>
<dbReference type="Proteomes" id="UP001604277">
    <property type="component" value="Unassembled WGS sequence"/>
</dbReference>
<reference evidence="2" key="1">
    <citation type="submission" date="2024-07" db="EMBL/GenBank/DDBJ databases">
        <title>Two chromosome-level genome assemblies of Korean endemic species Abeliophyllum distichum and Forsythia ovata (Oleaceae).</title>
        <authorList>
            <person name="Jang H."/>
        </authorList>
    </citation>
    <scope>NUCLEOTIDE SEQUENCE [LARGE SCALE GENOMIC DNA]</scope>
</reference>
<name>A0ABD1WTR1_9LAMI</name>
<accession>A0ABD1WTR1</accession>
<dbReference type="EMBL" id="JBFOLJ010000002">
    <property type="protein sequence ID" value="KAL2553095.1"/>
    <property type="molecule type" value="Genomic_DNA"/>
</dbReference>